<dbReference type="GO" id="GO:0005794">
    <property type="term" value="C:Golgi apparatus"/>
    <property type="evidence" value="ECO:0007669"/>
    <property type="project" value="TreeGrafter"/>
</dbReference>
<dbReference type="Pfam" id="PF11380">
    <property type="entry name" value="Stealth_CR2"/>
    <property type="match status" value="1"/>
</dbReference>
<reference evidence="6" key="1">
    <citation type="submission" date="2021-01" db="EMBL/GenBank/DDBJ databases">
        <authorList>
            <person name="Kaushik A."/>
        </authorList>
    </citation>
    <scope>NUCLEOTIDE SEQUENCE</scope>
    <source>
        <strain evidence="6">AG6-10EEA</strain>
    </source>
</reference>
<comment type="similarity">
    <text evidence="1">Belongs to the stealth family.</text>
</comment>
<gene>
    <name evidence="6" type="ORF">RDB_LOCUS84856</name>
</gene>
<evidence type="ECO:0000259" key="5">
    <source>
        <dbReference type="Pfam" id="PF17102"/>
    </source>
</evidence>
<dbReference type="GO" id="GO:0046835">
    <property type="term" value="P:carbohydrate phosphorylation"/>
    <property type="evidence" value="ECO:0007669"/>
    <property type="project" value="TreeGrafter"/>
</dbReference>
<feature type="region of interest" description="Disordered" evidence="3">
    <location>
        <begin position="1"/>
        <end position="33"/>
    </location>
</feature>
<keyword evidence="2" id="KW-0808">Transferase</keyword>
<sequence length="756" mass="85820">MNLVVSSMPSTPAYSLLPTSSSTETLQSPGRDEVEFDEAWPSERPATHGWFPLTAALATRRSRSQRPYTVTIASLSTIFILIIISTLHDSGLVVESSIPSPPIPEPPFREPTVRDCFELPSYELVWQTTQLPPEQSELCPFDPESFAVLQEHPYSSKSKAANIQWSNECLEDMLAEGQDQPRSCDQHSRTQKIDLVWTWVNGSSTLLEFTRRDRAAQVSGLPQAELEPETIAGLAAKLFRDHDELRHSIRAALRHFNGDSNATADFFIVGSDMPVSVHGPGMDDDPVTGEARVGQLPSWLDLEDMRPDGEFANWSRDGKQTRLQVRHHRDIFSHYEGTVFNSLAIESQFSHLDKIGVSDIFVYVNDDVFFSRDLSPRDFHMQEQGIVMRMQNYIPISPDPDVPQHDGLEWESLQYSNRLLSNRFGARFRPYPAHLAKTLSIPMLKEVARAWLEDLERVVRRPFRGMKHMVENQPADMYMVFMEHHWIVERWREGLLWSWVVARGEVRAAEDTDSWTEGVAQQAWRELGGNVGEDTLLVQRAPRSTLENVEQWAGAKATTVSFSSLDGYPYSEDMAEQGWVSEGDVCELSFDHCFTSHDTASRTFQRVAFEEPIKCGDCIIRALVNQSGKRGLEAFLPPKSNRPFSRQAKPALPLSSRWQDVDFRLSSAVPEWVNTRQFVLRMLQQYRFILGDTPFVFAIVTDPDSAAQNLEIIDSRPELAILCVNDDVASGDDSVRDILGQWMSGRWNQSAAWEQR</sequence>
<feature type="domain" description="Stealth protein CR2 conserved region 2" evidence="4">
    <location>
        <begin position="317"/>
        <end position="384"/>
    </location>
</feature>
<feature type="compositionally biased region" description="Polar residues" evidence="3">
    <location>
        <begin position="1"/>
        <end position="13"/>
    </location>
</feature>
<comment type="caution">
    <text evidence="6">The sequence shown here is derived from an EMBL/GenBank/DDBJ whole genome shotgun (WGS) entry which is preliminary data.</text>
</comment>
<dbReference type="InterPro" id="IPR031357">
    <property type="entry name" value="Stealth_CR3"/>
</dbReference>
<feature type="compositionally biased region" description="Low complexity" evidence="3">
    <location>
        <begin position="15"/>
        <end position="28"/>
    </location>
</feature>
<dbReference type="PANTHER" id="PTHR24045">
    <property type="match status" value="1"/>
</dbReference>
<dbReference type="PANTHER" id="PTHR24045:SF0">
    <property type="entry name" value="N-ACETYLGLUCOSAMINE-1-PHOSPHOTRANSFERASE SUBUNITS ALPHA_BETA"/>
    <property type="match status" value="1"/>
</dbReference>
<organism evidence="6 7">
    <name type="scientific">Rhizoctonia solani</name>
    <dbReference type="NCBI Taxonomy" id="456999"/>
    <lineage>
        <taxon>Eukaryota</taxon>
        <taxon>Fungi</taxon>
        <taxon>Dikarya</taxon>
        <taxon>Basidiomycota</taxon>
        <taxon>Agaricomycotina</taxon>
        <taxon>Agaricomycetes</taxon>
        <taxon>Cantharellales</taxon>
        <taxon>Ceratobasidiaceae</taxon>
        <taxon>Rhizoctonia</taxon>
    </lineage>
</organism>
<dbReference type="Proteomes" id="UP000663853">
    <property type="component" value="Unassembled WGS sequence"/>
</dbReference>
<evidence type="ECO:0000256" key="1">
    <source>
        <dbReference type="ARBA" id="ARBA00007583"/>
    </source>
</evidence>
<evidence type="ECO:0000259" key="4">
    <source>
        <dbReference type="Pfam" id="PF11380"/>
    </source>
</evidence>
<evidence type="ECO:0000313" key="7">
    <source>
        <dbReference type="Proteomes" id="UP000663853"/>
    </source>
</evidence>
<dbReference type="InterPro" id="IPR047141">
    <property type="entry name" value="Stealth"/>
</dbReference>
<dbReference type="InterPro" id="IPR021520">
    <property type="entry name" value="Stealth_CR2"/>
</dbReference>
<dbReference type="EMBL" id="CAJMXA010002262">
    <property type="protein sequence ID" value="CAE6478477.1"/>
    <property type="molecule type" value="Genomic_DNA"/>
</dbReference>
<dbReference type="AlphaFoldDB" id="A0A8H3C996"/>
<evidence type="ECO:0000313" key="6">
    <source>
        <dbReference type="EMBL" id="CAE6478477.1"/>
    </source>
</evidence>
<proteinExistence type="inferred from homology"/>
<dbReference type="GO" id="GO:0003976">
    <property type="term" value="F:UDP-N-acetylglucosamine-lysosomal-enzyme N-acetylglucosaminephosphotransferase activity"/>
    <property type="evidence" value="ECO:0007669"/>
    <property type="project" value="TreeGrafter"/>
</dbReference>
<dbReference type="Pfam" id="PF17102">
    <property type="entry name" value="Stealth_CR3"/>
    <property type="match status" value="1"/>
</dbReference>
<protein>
    <submittedName>
        <fullName evidence="6">Uncharacterized protein</fullName>
    </submittedName>
</protein>
<name>A0A8H3C996_9AGAM</name>
<accession>A0A8H3C996</accession>
<feature type="domain" description="Stealth protein CR3 conserved region 3" evidence="5">
    <location>
        <begin position="433"/>
        <end position="489"/>
    </location>
</feature>
<evidence type="ECO:0000256" key="3">
    <source>
        <dbReference type="SAM" id="MobiDB-lite"/>
    </source>
</evidence>
<evidence type="ECO:0000256" key="2">
    <source>
        <dbReference type="ARBA" id="ARBA00022679"/>
    </source>
</evidence>